<dbReference type="Proteomes" id="UP000483078">
    <property type="component" value="Unassembled WGS sequence"/>
</dbReference>
<keyword evidence="1" id="KW-0812">Transmembrane</keyword>
<dbReference type="RefSeq" id="WP_273248604.1">
    <property type="nucleotide sequence ID" value="NZ_VENJ01000006.1"/>
</dbReference>
<name>A0A7C9LMH2_9RHOB</name>
<dbReference type="AlphaFoldDB" id="A0A7C9LMH2"/>
<evidence type="ECO:0000313" key="3">
    <source>
        <dbReference type="EMBL" id="MTJ04022.1"/>
    </source>
</evidence>
<comment type="caution">
    <text evidence="3">The sequence shown here is derived from an EMBL/GenBank/DDBJ whole genome shotgun (WGS) entry which is preliminary data.</text>
</comment>
<gene>
    <name evidence="3" type="ORF">FH759_04915</name>
</gene>
<proteinExistence type="predicted"/>
<organism evidence="3 4">
    <name type="scientific">Sediminimonas qiaohouensis</name>
    <dbReference type="NCBI Taxonomy" id="552061"/>
    <lineage>
        <taxon>Bacteria</taxon>
        <taxon>Pseudomonadati</taxon>
        <taxon>Pseudomonadota</taxon>
        <taxon>Alphaproteobacteria</taxon>
        <taxon>Rhodobacterales</taxon>
        <taxon>Roseobacteraceae</taxon>
        <taxon>Sediminimonas</taxon>
    </lineage>
</organism>
<accession>A0A7C9LMH2</accession>
<evidence type="ECO:0000256" key="1">
    <source>
        <dbReference type="SAM" id="Phobius"/>
    </source>
</evidence>
<keyword evidence="1" id="KW-0472">Membrane</keyword>
<evidence type="ECO:0000313" key="4">
    <source>
        <dbReference type="Proteomes" id="UP000483078"/>
    </source>
</evidence>
<evidence type="ECO:0000259" key="2">
    <source>
        <dbReference type="Pfam" id="PF07811"/>
    </source>
</evidence>
<dbReference type="InterPro" id="IPR012495">
    <property type="entry name" value="TadE-like_dom"/>
</dbReference>
<keyword evidence="1" id="KW-1133">Transmembrane helix</keyword>
<sequence length="177" mass="20047">MTRTHMRFIGFWRDERANPTLEFVIMFPVMVFFLLSSVELGFITMRHTMLERAVDMTVRDIRLGTGSAPQHSEIKTQICDTAAMIPDCNDNLRVEMIQIDPRNWVAPDPTPDCTDQSKEVKPVRTFENGQENQMMVIRVCVKYQPLFPLTGLGDALTKDGAGYAAMVSSTAFVQEPL</sequence>
<feature type="domain" description="TadE-like" evidence="2">
    <location>
        <begin position="20"/>
        <end position="59"/>
    </location>
</feature>
<dbReference type="EMBL" id="VENJ01000006">
    <property type="protein sequence ID" value="MTJ04022.1"/>
    <property type="molecule type" value="Genomic_DNA"/>
</dbReference>
<feature type="transmembrane region" description="Helical" evidence="1">
    <location>
        <begin position="20"/>
        <end position="42"/>
    </location>
</feature>
<dbReference type="Pfam" id="PF07811">
    <property type="entry name" value="TadE"/>
    <property type="match status" value="1"/>
</dbReference>
<protein>
    <submittedName>
        <fullName evidence="3">Pilus assembly protein</fullName>
    </submittedName>
</protein>
<reference evidence="3 4" key="1">
    <citation type="submission" date="2019-06" db="EMBL/GenBank/DDBJ databases">
        <title>Enrichment of Autotrophic Halophilic Microorganisms from Red Sea Brine Pool Using Microbial Electrosynthesis System.</title>
        <authorList>
            <person name="Alqahtani M.F."/>
            <person name="Bajracharya S."/>
            <person name="Katuri K.P."/>
            <person name="Ali M."/>
            <person name="Saikaly P.E."/>
        </authorList>
    </citation>
    <scope>NUCLEOTIDE SEQUENCE [LARGE SCALE GENOMIC DNA]</scope>
    <source>
        <strain evidence="3">MES6</strain>
    </source>
</reference>